<dbReference type="AlphaFoldDB" id="A0A558C3U3"/>
<dbReference type="OrthoDB" id="892549at2"/>
<evidence type="ECO:0000313" key="2">
    <source>
        <dbReference type="EMBL" id="TVT43471.1"/>
    </source>
</evidence>
<keyword evidence="3" id="KW-1185">Reference proteome</keyword>
<name>A0A558C3U3_9BACT</name>
<feature type="chain" id="PRO_5021704636" evidence="1">
    <location>
        <begin position="35"/>
        <end position="291"/>
    </location>
</feature>
<protein>
    <submittedName>
        <fullName evidence="2">DUF481 domain-containing protein</fullName>
    </submittedName>
</protein>
<reference evidence="2 3" key="1">
    <citation type="submission" date="2019-07" db="EMBL/GenBank/DDBJ databases">
        <title>Hymenobacter sp. straun FUR1 Genome sequencing and assembly.</title>
        <authorList>
            <person name="Chhetri G."/>
        </authorList>
    </citation>
    <scope>NUCLEOTIDE SEQUENCE [LARGE SCALE GENOMIC DNA]</scope>
    <source>
        <strain evidence="2 3">Fur1</strain>
    </source>
</reference>
<gene>
    <name evidence="2" type="ORF">FNT36_05125</name>
</gene>
<sequence>MKHPLATTRYPHKCSLLAGLALLLGTWGAGQAQAQTTETATAKADSTAAPAVTPTASAASGIPSSEFETYTVKSGVRYTATVTGIYTTGTVERVYFTTSQTGNFKLSEHWLLPTALTFSYGRQDGLLRERELVGLLTPTYQRGRVKYYLLGNAEQSNLRAIARRFVTGAGVGYQLYTDTLRNEIGISQFFLYENTQYLLGLRREVPRSSTRLKLRGTKGPVVLTAMVYYQPSLQNYLNDYRVNLTSGLTFTLTKNLGLMAAYSYSYESIAVEGRAPGNGNLTIGFTYAAGK</sequence>
<accession>A0A558C3U3</accession>
<feature type="signal peptide" evidence="1">
    <location>
        <begin position="1"/>
        <end position="34"/>
    </location>
</feature>
<keyword evidence="1" id="KW-0732">Signal</keyword>
<dbReference type="InterPro" id="IPR007433">
    <property type="entry name" value="DUF481"/>
</dbReference>
<evidence type="ECO:0000256" key="1">
    <source>
        <dbReference type="SAM" id="SignalP"/>
    </source>
</evidence>
<dbReference type="RefSeq" id="WP_144844996.1">
    <property type="nucleotide sequence ID" value="NZ_VMRJ01000001.1"/>
</dbReference>
<dbReference type="Pfam" id="PF04338">
    <property type="entry name" value="DUF481"/>
    <property type="match status" value="1"/>
</dbReference>
<comment type="caution">
    <text evidence="2">The sequence shown here is derived from an EMBL/GenBank/DDBJ whole genome shotgun (WGS) entry which is preliminary data.</text>
</comment>
<organism evidence="2 3">
    <name type="scientific">Hymenobacter setariae</name>
    <dbReference type="NCBI Taxonomy" id="2594794"/>
    <lineage>
        <taxon>Bacteria</taxon>
        <taxon>Pseudomonadati</taxon>
        <taxon>Bacteroidota</taxon>
        <taxon>Cytophagia</taxon>
        <taxon>Cytophagales</taxon>
        <taxon>Hymenobacteraceae</taxon>
        <taxon>Hymenobacter</taxon>
    </lineage>
</organism>
<evidence type="ECO:0000313" key="3">
    <source>
        <dbReference type="Proteomes" id="UP000317624"/>
    </source>
</evidence>
<dbReference type="EMBL" id="VMRJ01000001">
    <property type="protein sequence ID" value="TVT43471.1"/>
    <property type="molecule type" value="Genomic_DNA"/>
</dbReference>
<proteinExistence type="predicted"/>
<dbReference type="Proteomes" id="UP000317624">
    <property type="component" value="Unassembled WGS sequence"/>
</dbReference>